<feature type="signal peptide" evidence="7">
    <location>
        <begin position="1"/>
        <end position="42"/>
    </location>
</feature>
<dbReference type="InterPro" id="IPR000832">
    <property type="entry name" value="GPCR_2_secretin-like"/>
</dbReference>
<sequence>MICELFWWEPVPGGNLIHDMNCCWAPFLYLCLLVSQSRTAEASQETLHWMEKMEVAAKSRISTSSAELIHGLELRLLNASFGGHNLTLQTQIIQALAFKLNCNFSGLSLSSAALEKVPQGLSPAFPPVWALDSALIAARPQHAMQFPAELTRNACRTRSRDLRLICIYFSSTRFFQSALLLLPFQKDINSSLLNNYVLGAQLSHGYVSNLSEPVNISFWHNQSLEGYTVTCVFWKERASKHHWGAWSPEGCHTEQPTPSQVLCRCNHLTYFAVLMQLSQAPVPAELLAPLTYISLVGCSISIVASLLTVLLHLQARYSPALMQGLLPSAAQNASFFSTWPRESQVGFPGRQKAGGGGVEAGDQPHCVWLLLGPCPSLLTRVQVIMCLRAQGAALPGDIQVAEGHAPTRRKQSDSVTRIHMNLHSSVLLLNITFLLSPVLATPPMPGAACVVLAATLHFALLSCLTWMAIEGFNLYLLLGRVYNVYIRRYVLKLCAVGWGVPAFLVLFLLAVKSSVYGPCKIQLSDSHGNSTGFKTTSICWVQSSWVHSVLVMGYGGLTSLFNLVVLAWALRVLNKLRAQEKAPGTRACRDTVTVLGLTVLLGTTWALAFFSFSVFLLPQLFLFTIFNSLYGFFLFLWFCSQRCRSEAEAEAEMEVFTSQMVQ</sequence>
<evidence type="ECO:0000259" key="8">
    <source>
        <dbReference type="PROSITE" id="PS50221"/>
    </source>
</evidence>
<evidence type="ECO:0000256" key="6">
    <source>
        <dbReference type="SAM" id="Phobius"/>
    </source>
</evidence>
<proteinExistence type="predicted"/>
<evidence type="ECO:0000256" key="3">
    <source>
        <dbReference type="ARBA" id="ARBA00022989"/>
    </source>
</evidence>
<keyword evidence="5" id="KW-1015">Disulfide bond</keyword>
<dbReference type="InterPro" id="IPR000203">
    <property type="entry name" value="GPS"/>
</dbReference>
<evidence type="ECO:0000313" key="10">
    <source>
        <dbReference type="Proteomes" id="UP001652663"/>
    </source>
</evidence>
<keyword evidence="3 6" id="KW-1133">Transmembrane helix</keyword>
<gene>
    <name evidence="11" type="primary">ADGRG5</name>
</gene>
<feature type="transmembrane region" description="Helical" evidence="6">
    <location>
        <begin position="418"/>
        <end position="439"/>
    </location>
</feature>
<dbReference type="Gene3D" id="2.60.220.50">
    <property type="match status" value="1"/>
</dbReference>
<keyword evidence="10" id="KW-1185">Reference proteome</keyword>
<dbReference type="Pfam" id="PF01825">
    <property type="entry name" value="GPS"/>
    <property type="match status" value="1"/>
</dbReference>
<dbReference type="PANTHER" id="PTHR12011:SF326">
    <property type="entry name" value="ADHESION G-PROTEIN COUPLED RECEPTOR G5"/>
    <property type="match status" value="1"/>
</dbReference>
<dbReference type="InterPro" id="IPR017981">
    <property type="entry name" value="GPCR_2-like_7TM"/>
</dbReference>
<dbReference type="PROSITE" id="PS50261">
    <property type="entry name" value="G_PROTEIN_RECEP_F2_4"/>
    <property type="match status" value="1"/>
</dbReference>
<evidence type="ECO:0000256" key="2">
    <source>
        <dbReference type="ARBA" id="ARBA00022692"/>
    </source>
</evidence>
<evidence type="ECO:0000313" key="11">
    <source>
        <dbReference type="RefSeq" id="XP_070626728.1"/>
    </source>
</evidence>
<dbReference type="SMART" id="SM00303">
    <property type="entry name" value="GPS"/>
    <property type="match status" value="1"/>
</dbReference>
<feature type="domain" description="G-protein coupled receptors family 2 profile 2" evidence="9">
    <location>
        <begin position="416"/>
        <end position="642"/>
    </location>
</feature>
<evidence type="ECO:0000256" key="1">
    <source>
        <dbReference type="ARBA" id="ARBA00004141"/>
    </source>
</evidence>
<evidence type="ECO:0000256" key="5">
    <source>
        <dbReference type="ARBA" id="ARBA00023157"/>
    </source>
</evidence>
<keyword evidence="7" id="KW-0732">Signal</keyword>
<dbReference type="GeneID" id="109573018"/>
<keyword evidence="4 6" id="KW-0472">Membrane</keyword>
<feature type="chain" id="PRO_5045628762" evidence="7">
    <location>
        <begin position="43"/>
        <end position="662"/>
    </location>
</feature>
<feature type="transmembrane region" description="Helical" evidence="6">
    <location>
        <begin position="620"/>
        <end position="639"/>
    </location>
</feature>
<feature type="transmembrane region" description="Helical" evidence="6">
    <location>
        <begin position="445"/>
        <end position="469"/>
    </location>
</feature>
<evidence type="ECO:0000256" key="4">
    <source>
        <dbReference type="ARBA" id="ARBA00023136"/>
    </source>
</evidence>
<protein>
    <submittedName>
        <fullName evidence="11">Adhesion G-protein coupled receptor G5 isoform X1</fullName>
    </submittedName>
</protein>
<feature type="domain" description="GAIN-B" evidence="8">
    <location>
        <begin position="105"/>
        <end position="281"/>
    </location>
</feature>
<keyword evidence="11" id="KW-0675">Receptor</keyword>
<dbReference type="PROSITE" id="PS50221">
    <property type="entry name" value="GAIN_B"/>
    <property type="match status" value="1"/>
</dbReference>
<dbReference type="Proteomes" id="UP001652663">
    <property type="component" value="Chromosome 18"/>
</dbReference>
<reference evidence="11" key="1">
    <citation type="submission" date="2025-08" db="UniProtKB">
        <authorList>
            <consortium name="RefSeq"/>
        </authorList>
    </citation>
    <scope>IDENTIFICATION</scope>
    <source>
        <tissue evidence="11">Blood</tissue>
    </source>
</reference>
<dbReference type="Pfam" id="PF00002">
    <property type="entry name" value="7tm_2"/>
    <property type="match status" value="1"/>
</dbReference>
<evidence type="ECO:0000259" key="9">
    <source>
        <dbReference type="PROSITE" id="PS50261"/>
    </source>
</evidence>
<feature type="transmembrane region" description="Helical" evidence="6">
    <location>
        <begin position="551"/>
        <end position="573"/>
    </location>
</feature>
<dbReference type="Gene3D" id="1.20.1070.10">
    <property type="entry name" value="Rhodopsin 7-helix transmembrane proteins"/>
    <property type="match status" value="1"/>
</dbReference>
<feature type="transmembrane region" description="Helical" evidence="6">
    <location>
        <begin position="292"/>
        <end position="313"/>
    </location>
</feature>
<evidence type="ECO:0000256" key="7">
    <source>
        <dbReference type="SAM" id="SignalP"/>
    </source>
</evidence>
<dbReference type="PANTHER" id="PTHR12011">
    <property type="entry name" value="ADHESION G-PROTEIN COUPLED RECEPTOR"/>
    <property type="match status" value="1"/>
</dbReference>
<comment type="subcellular location">
    <subcellularLocation>
        <location evidence="1">Membrane</location>
        <topology evidence="1">Multi-pass membrane protein</topology>
    </subcellularLocation>
</comment>
<dbReference type="InterPro" id="IPR057244">
    <property type="entry name" value="GAIN_B"/>
</dbReference>
<dbReference type="RefSeq" id="XP_070626728.1">
    <property type="nucleotide sequence ID" value="XM_070770627.1"/>
</dbReference>
<accession>A0ABM4QTW5</accession>
<name>A0ABM4QTW5_BOSIN</name>
<organism evidence="10 11">
    <name type="scientific">Bos indicus</name>
    <name type="common">Zebu</name>
    <dbReference type="NCBI Taxonomy" id="9915"/>
    <lineage>
        <taxon>Eukaryota</taxon>
        <taxon>Metazoa</taxon>
        <taxon>Chordata</taxon>
        <taxon>Craniata</taxon>
        <taxon>Vertebrata</taxon>
        <taxon>Euteleostomi</taxon>
        <taxon>Mammalia</taxon>
        <taxon>Eutheria</taxon>
        <taxon>Laurasiatheria</taxon>
        <taxon>Artiodactyla</taxon>
        <taxon>Ruminantia</taxon>
        <taxon>Pecora</taxon>
        <taxon>Bovidae</taxon>
        <taxon>Bovinae</taxon>
        <taxon>Bos</taxon>
    </lineage>
</organism>
<dbReference type="InterPro" id="IPR046338">
    <property type="entry name" value="GAIN_dom_sf"/>
</dbReference>
<feature type="transmembrane region" description="Helical" evidence="6">
    <location>
        <begin position="489"/>
        <end position="511"/>
    </location>
</feature>
<feature type="transmembrane region" description="Helical" evidence="6">
    <location>
        <begin position="594"/>
        <end position="614"/>
    </location>
</feature>
<keyword evidence="2 6" id="KW-0812">Transmembrane</keyword>